<name>A0A8D8A6D6_CULPI</name>
<accession>A0A8D8A6D6</accession>
<proteinExistence type="predicted"/>
<feature type="region of interest" description="Disordered" evidence="1">
    <location>
        <begin position="45"/>
        <end position="70"/>
    </location>
</feature>
<reference evidence="2" key="1">
    <citation type="submission" date="2021-05" db="EMBL/GenBank/DDBJ databases">
        <authorList>
            <person name="Alioto T."/>
            <person name="Alioto T."/>
            <person name="Gomez Garrido J."/>
        </authorList>
    </citation>
    <scope>NUCLEOTIDE SEQUENCE</scope>
</reference>
<sequence>MSTRGLILLNYQIRTVPPQRPAPHLISAPFPFRKRRATGFKYIYRDKSIQSNSHRQTKGRKKNRKPKTNSYDMRLISRCLIFVVATRTQQNERKHFKQFDQQRSSAPIRLPREHSMTLPRSRLSNRTRHAT</sequence>
<evidence type="ECO:0000256" key="1">
    <source>
        <dbReference type="SAM" id="MobiDB-lite"/>
    </source>
</evidence>
<dbReference type="AlphaFoldDB" id="A0A8D8A6D6"/>
<organism evidence="2">
    <name type="scientific">Culex pipiens</name>
    <name type="common">House mosquito</name>
    <dbReference type="NCBI Taxonomy" id="7175"/>
    <lineage>
        <taxon>Eukaryota</taxon>
        <taxon>Metazoa</taxon>
        <taxon>Ecdysozoa</taxon>
        <taxon>Arthropoda</taxon>
        <taxon>Hexapoda</taxon>
        <taxon>Insecta</taxon>
        <taxon>Pterygota</taxon>
        <taxon>Neoptera</taxon>
        <taxon>Endopterygota</taxon>
        <taxon>Diptera</taxon>
        <taxon>Nematocera</taxon>
        <taxon>Culicoidea</taxon>
        <taxon>Culicidae</taxon>
        <taxon>Culicinae</taxon>
        <taxon>Culicini</taxon>
        <taxon>Culex</taxon>
        <taxon>Culex</taxon>
    </lineage>
</organism>
<feature type="region of interest" description="Disordered" evidence="1">
    <location>
        <begin position="92"/>
        <end position="131"/>
    </location>
</feature>
<protein>
    <submittedName>
        <fullName evidence="2">(northern house mosquito) hypothetical protein</fullName>
    </submittedName>
</protein>
<evidence type="ECO:0000313" key="2">
    <source>
        <dbReference type="EMBL" id="CAG6450145.1"/>
    </source>
</evidence>
<feature type="compositionally biased region" description="Basic residues" evidence="1">
    <location>
        <begin position="55"/>
        <end position="67"/>
    </location>
</feature>
<dbReference type="EMBL" id="HBUE01015051">
    <property type="protein sequence ID" value="CAG6450145.1"/>
    <property type="molecule type" value="Transcribed_RNA"/>
</dbReference>